<reference evidence="2" key="1">
    <citation type="submission" date="2016-05" db="EMBL/GenBank/DDBJ databases">
        <title>Comparative genomics of biotechnologically important yeasts.</title>
        <authorList>
            <consortium name="DOE Joint Genome Institute"/>
            <person name="Riley R."/>
            <person name="Haridas S."/>
            <person name="Wolfe K.H."/>
            <person name="Lopes M.R."/>
            <person name="Hittinger C.T."/>
            <person name="Goker M."/>
            <person name="Salamov A."/>
            <person name="Wisecaver J."/>
            <person name="Long T.M."/>
            <person name="Aerts A.L."/>
            <person name="Barry K."/>
            <person name="Choi C."/>
            <person name="Clum A."/>
            <person name="Coughlan A.Y."/>
            <person name="Deshpande S."/>
            <person name="Douglass A.P."/>
            <person name="Hanson S.J."/>
            <person name="Klenk H.-P."/>
            <person name="Labutti K."/>
            <person name="Lapidus A."/>
            <person name="Lindquist E."/>
            <person name="Lipzen A."/>
            <person name="Meier-Kolthoff J.P."/>
            <person name="Ohm R.A."/>
            <person name="Otillar R.P."/>
            <person name="Pangilinan J."/>
            <person name="Peng Y."/>
            <person name="Rokas A."/>
            <person name="Rosa C.A."/>
            <person name="Scheuner C."/>
            <person name="Sibirny A.A."/>
            <person name="Slot J.C."/>
            <person name="Stielow J.B."/>
            <person name="Sun H."/>
            <person name="Kurtzman C.P."/>
            <person name="Blackwell M."/>
            <person name="Grigoriev I.V."/>
            <person name="Jeffries T.W."/>
        </authorList>
    </citation>
    <scope>NUCLEOTIDE SEQUENCE [LARGE SCALE GENOMIC DNA]</scope>
    <source>
        <strain evidence="2">NRRL Y-1933</strain>
    </source>
</reference>
<dbReference type="EMBL" id="KV454545">
    <property type="protein sequence ID" value="ODV65134.1"/>
    <property type="molecule type" value="Genomic_DNA"/>
</dbReference>
<evidence type="ECO:0000313" key="1">
    <source>
        <dbReference type="EMBL" id="ODV65134.1"/>
    </source>
</evidence>
<accession>A0A1E4RCY6</accession>
<gene>
    <name evidence="1" type="ORF">HYPBUDRAFT_230276</name>
</gene>
<dbReference type="AlphaFoldDB" id="A0A1E4RCY6"/>
<dbReference type="Proteomes" id="UP000095085">
    <property type="component" value="Unassembled WGS sequence"/>
</dbReference>
<proteinExistence type="predicted"/>
<dbReference type="RefSeq" id="XP_020074201.1">
    <property type="nucleotide sequence ID" value="XM_020223137.1"/>
</dbReference>
<evidence type="ECO:0000313" key="2">
    <source>
        <dbReference type="Proteomes" id="UP000095085"/>
    </source>
</evidence>
<dbReference type="GeneID" id="30997686"/>
<sequence>MGNYVVSAMLRITQGVNYGVPLLNPYLSWRARTRKREHGVWRCLEVSGCLGVLLLGKAPVHLGHPSTVTRVLSGSLPRGSIG</sequence>
<protein>
    <submittedName>
        <fullName evidence="1">Uncharacterized protein</fullName>
    </submittedName>
</protein>
<keyword evidence="2" id="KW-1185">Reference proteome</keyword>
<organism evidence="1 2">
    <name type="scientific">Hyphopichia burtonii NRRL Y-1933</name>
    <dbReference type="NCBI Taxonomy" id="984485"/>
    <lineage>
        <taxon>Eukaryota</taxon>
        <taxon>Fungi</taxon>
        <taxon>Dikarya</taxon>
        <taxon>Ascomycota</taxon>
        <taxon>Saccharomycotina</taxon>
        <taxon>Pichiomycetes</taxon>
        <taxon>Debaryomycetaceae</taxon>
        <taxon>Hyphopichia</taxon>
    </lineage>
</organism>
<name>A0A1E4RCY6_9ASCO</name>